<feature type="compositionally biased region" description="Acidic residues" evidence="3">
    <location>
        <begin position="1"/>
        <end position="67"/>
    </location>
</feature>
<protein>
    <submittedName>
        <fullName evidence="5">Plastocyanin/azurin family copper-binding protein</fullName>
    </submittedName>
</protein>
<comment type="caution">
    <text evidence="5">The sequence shown here is derived from an EMBL/GenBank/DDBJ whole genome shotgun (WGS) entry which is preliminary data.</text>
</comment>
<dbReference type="RefSeq" id="WP_342810787.1">
    <property type="nucleotide sequence ID" value="NZ_JAOPJZ010000047.1"/>
</dbReference>
<feature type="region of interest" description="Disordered" evidence="3">
    <location>
        <begin position="1"/>
        <end position="69"/>
    </location>
</feature>
<dbReference type="Proteomes" id="UP001321047">
    <property type="component" value="Unassembled WGS sequence"/>
</dbReference>
<evidence type="ECO:0000313" key="5">
    <source>
        <dbReference type="EMBL" id="MCU4754489.1"/>
    </source>
</evidence>
<evidence type="ECO:0000256" key="1">
    <source>
        <dbReference type="ARBA" id="ARBA00022723"/>
    </source>
</evidence>
<proteinExistence type="predicted"/>
<dbReference type="InterPro" id="IPR008972">
    <property type="entry name" value="Cupredoxin"/>
</dbReference>
<dbReference type="Gene3D" id="2.60.40.420">
    <property type="entry name" value="Cupredoxins - blue copper proteins"/>
    <property type="match status" value="1"/>
</dbReference>
<dbReference type="SUPFAM" id="SSF49503">
    <property type="entry name" value="Cupredoxins"/>
    <property type="match status" value="1"/>
</dbReference>
<reference evidence="5 6" key="1">
    <citation type="submission" date="2022-09" db="EMBL/GenBank/DDBJ databases">
        <title>Enrichment on poylsaccharides allowed isolation of novel metabolic and taxonomic groups of Haloarchaea.</title>
        <authorList>
            <person name="Sorokin D.Y."/>
            <person name="Elcheninov A.G."/>
            <person name="Khizhniak T.V."/>
            <person name="Kolganova T.V."/>
            <person name="Kublanov I.V."/>
        </authorList>
    </citation>
    <scope>NUCLEOTIDE SEQUENCE [LARGE SCALE GENOMIC DNA]</scope>
    <source>
        <strain evidence="5 6">AArc-curdl1</strain>
    </source>
</reference>
<organism evidence="5 6">
    <name type="scientific">Natronosalvus hydrolyticus</name>
    <dbReference type="NCBI Taxonomy" id="2979988"/>
    <lineage>
        <taxon>Archaea</taxon>
        <taxon>Methanobacteriati</taxon>
        <taxon>Methanobacteriota</taxon>
        <taxon>Stenosarchaea group</taxon>
        <taxon>Halobacteria</taxon>
        <taxon>Halobacteriales</taxon>
        <taxon>Natrialbaceae</taxon>
        <taxon>Natronosalvus</taxon>
    </lineage>
</organism>
<evidence type="ECO:0000259" key="4">
    <source>
        <dbReference type="Pfam" id="PF00127"/>
    </source>
</evidence>
<evidence type="ECO:0000313" key="6">
    <source>
        <dbReference type="Proteomes" id="UP001321047"/>
    </source>
</evidence>
<keyword evidence="1" id="KW-0479">Metal-binding</keyword>
<accession>A0AAP2ZEI7</accession>
<sequence length="184" mass="21308">MEEEDVEEEEVEDDDVEEEEVEDDDVEEEEVEDDDVEDDDVEDDDVEDDDVEDDDVEEEEVEDDDELREIKLGARVERWIGKHPEEIEEESNPTLELEEGQEYSLTWENLDGVGHNFVIEDEDGDIVIETDILMEDGGTQTVEFTAESGMAEYYCRPHPLSMRGQIEILSENEQNLEKPKTSET</sequence>
<dbReference type="InterPro" id="IPR000923">
    <property type="entry name" value="BlueCu_1"/>
</dbReference>
<name>A0AAP2ZEI7_9EURY</name>
<evidence type="ECO:0000256" key="2">
    <source>
        <dbReference type="ARBA" id="ARBA00023008"/>
    </source>
</evidence>
<dbReference type="AlphaFoldDB" id="A0AAP2ZEI7"/>
<dbReference type="GO" id="GO:0009055">
    <property type="term" value="F:electron transfer activity"/>
    <property type="evidence" value="ECO:0007669"/>
    <property type="project" value="InterPro"/>
</dbReference>
<keyword evidence="2" id="KW-0186">Copper</keyword>
<evidence type="ECO:0000256" key="3">
    <source>
        <dbReference type="SAM" id="MobiDB-lite"/>
    </source>
</evidence>
<keyword evidence="6" id="KW-1185">Reference proteome</keyword>
<dbReference type="EMBL" id="JAOPJZ010000047">
    <property type="protein sequence ID" value="MCU4754489.1"/>
    <property type="molecule type" value="Genomic_DNA"/>
</dbReference>
<dbReference type="Pfam" id="PF00127">
    <property type="entry name" value="Copper-bind"/>
    <property type="match status" value="1"/>
</dbReference>
<dbReference type="GO" id="GO:0005507">
    <property type="term" value="F:copper ion binding"/>
    <property type="evidence" value="ECO:0007669"/>
    <property type="project" value="InterPro"/>
</dbReference>
<feature type="domain" description="Blue (type 1) copper" evidence="4">
    <location>
        <begin position="104"/>
        <end position="168"/>
    </location>
</feature>
<gene>
    <name evidence="5" type="ORF">OB919_21390</name>
</gene>